<dbReference type="InterPro" id="IPR029442">
    <property type="entry name" value="GyrI-like"/>
</dbReference>
<evidence type="ECO:0000313" key="7">
    <source>
        <dbReference type="Proteomes" id="UP000196232"/>
    </source>
</evidence>
<keyword evidence="4" id="KW-0804">Transcription</keyword>
<dbReference type="InterPro" id="IPR009061">
    <property type="entry name" value="DNA-bd_dom_put_sf"/>
</dbReference>
<dbReference type="InterPro" id="IPR047057">
    <property type="entry name" value="MerR_fam"/>
</dbReference>
<dbReference type="RefSeq" id="WP_056954587.1">
    <property type="nucleotide sequence ID" value="NZ_LNUA01000077.1"/>
</dbReference>
<evidence type="ECO:0000256" key="2">
    <source>
        <dbReference type="ARBA" id="ARBA00023015"/>
    </source>
</evidence>
<keyword evidence="1" id="KW-0678">Repressor</keyword>
<evidence type="ECO:0000256" key="3">
    <source>
        <dbReference type="ARBA" id="ARBA00023125"/>
    </source>
</evidence>
<dbReference type="CDD" id="cd01107">
    <property type="entry name" value="HTH_BmrR"/>
    <property type="match status" value="1"/>
</dbReference>
<dbReference type="Pfam" id="PF13411">
    <property type="entry name" value="MerR_1"/>
    <property type="match status" value="1"/>
</dbReference>
<evidence type="ECO:0000256" key="4">
    <source>
        <dbReference type="ARBA" id="ARBA00023163"/>
    </source>
</evidence>
<evidence type="ECO:0000259" key="5">
    <source>
        <dbReference type="PROSITE" id="PS50937"/>
    </source>
</evidence>
<reference evidence="6 7" key="1">
    <citation type="submission" date="2017-03" db="EMBL/GenBank/DDBJ databases">
        <title>Genome sequence of Lactobacillus bobalius KACC 16343.</title>
        <authorList>
            <person name="Chun J."/>
        </authorList>
    </citation>
    <scope>NUCLEOTIDE SEQUENCE [LARGE SCALE GENOMIC DNA]</scope>
    <source>
        <strain evidence="6 7">KACC 16343</strain>
    </source>
</reference>
<dbReference type="PANTHER" id="PTHR30204">
    <property type="entry name" value="REDOX-CYCLING DRUG-SENSING TRANSCRIPTIONAL ACTIVATOR SOXR"/>
    <property type="match status" value="1"/>
</dbReference>
<dbReference type="Gene3D" id="3.20.80.10">
    <property type="entry name" value="Regulatory factor, effector binding domain"/>
    <property type="match status" value="1"/>
</dbReference>
<dbReference type="GO" id="GO:0003677">
    <property type="term" value="F:DNA binding"/>
    <property type="evidence" value="ECO:0007669"/>
    <property type="project" value="UniProtKB-KW"/>
</dbReference>
<evidence type="ECO:0000313" key="6">
    <source>
        <dbReference type="EMBL" id="OVE98839.1"/>
    </source>
</evidence>
<dbReference type="InterPro" id="IPR000551">
    <property type="entry name" value="MerR-type_HTH_dom"/>
</dbReference>
<dbReference type="PANTHER" id="PTHR30204:SF69">
    <property type="entry name" value="MERR-FAMILY TRANSCRIPTIONAL REGULATOR"/>
    <property type="match status" value="1"/>
</dbReference>
<dbReference type="PROSITE" id="PS50937">
    <property type="entry name" value="HTH_MERR_2"/>
    <property type="match status" value="1"/>
</dbReference>
<protein>
    <submittedName>
        <fullName evidence="6">Multidrug-efflux transporter 1 regulator</fullName>
    </submittedName>
</protein>
<evidence type="ECO:0000256" key="1">
    <source>
        <dbReference type="ARBA" id="ARBA00022491"/>
    </source>
</evidence>
<dbReference type="Pfam" id="PF06445">
    <property type="entry name" value="GyrI-like"/>
    <property type="match status" value="1"/>
</dbReference>
<proteinExistence type="predicted"/>
<dbReference type="SMART" id="SM00422">
    <property type="entry name" value="HTH_MERR"/>
    <property type="match status" value="1"/>
</dbReference>
<dbReference type="AlphaFoldDB" id="A0A202FEC4"/>
<organism evidence="6 7">
    <name type="scientific">Companilactobacillus bobalius</name>
    <dbReference type="NCBI Taxonomy" id="2801451"/>
    <lineage>
        <taxon>Bacteria</taxon>
        <taxon>Bacillati</taxon>
        <taxon>Bacillota</taxon>
        <taxon>Bacilli</taxon>
        <taxon>Lactobacillales</taxon>
        <taxon>Lactobacillaceae</taxon>
        <taxon>Companilactobacillus</taxon>
    </lineage>
</organism>
<sequence length="271" mass="31367">MNPLFTIGQLSKIFRIKITTLRYYDEVGLLKPARINRKTHYRYYSTEQFERLNVITYLRALGLSIESIRNFFEARDTSLLEKMLREQKSQVHQQITALQSIEQRIDDRILQVNDAIQSNLNVVELVNLPSIPVIFLSENYHAKEDIELPITTLRQKFGVDKSIFLGKIALMLSKSELEQNRFENYGGLLLILEPGDDKAATGELMSGQYLRLRFNGTHETSAAQYQKLLDYCQKHRYKIVGDAVETALIDYGITNDLSKYVTEIRIPVKEI</sequence>
<dbReference type="EMBL" id="MYFM01000002">
    <property type="protein sequence ID" value="OVE98839.1"/>
    <property type="molecule type" value="Genomic_DNA"/>
</dbReference>
<dbReference type="SUPFAM" id="SSF46955">
    <property type="entry name" value="Putative DNA-binding domain"/>
    <property type="match status" value="1"/>
</dbReference>
<dbReference type="SUPFAM" id="SSF55136">
    <property type="entry name" value="Probable bacterial effector-binding domain"/>
    <property type="match status" value="1"/>
</dbReference>
<dbReference type="Gene3D" id="1.10.1660.10">
    <property type="match status" value="1"/>
</dbReference>
<feature type="domain" description="HTH merR-type" evidence="5">
    <location>
        <begin position="4"/>
        <end position="74"/>
    </location>
</feature>
<dbReference type="InterPro" id="IPR011256">
    <property type="entry name" value="Reg_factor_effector_dom_sf"/>
</dbReference>
<dbReference type="GO" id="GO:0003700">
    <property type="term" value="F:DNA-binding transcription factor activity"/>
    <property type="evidence" value="ECO:0007669"/>
    <property type="project" value="InterPro"/>
</dbReference>
<accession>A0A202FEC4</accession>
<keyword evidence="2" id="KW-0805">Transcription regulation</keyword>
<keyword evidence="3" id="KW-0238">DNA-binding</keyword>
<comment type="caution">
    <text evidence="6">The sequence shown here is derived from an EMBL/GenBank/DDBJ whole genome shotgun (WGS) entry which is preliminary data.</text>
</comment>
<dbReference type="Proteomes" id="UP000196232">
    <property type="component" value="Unassembled WGS sequence"/>
</dbReference>
<gene>
    <name evidence="6" type="ORF">LKACC16343_01001</name>
</gene>
<name>A0A202FEC4_9LACO</name>